<keyword evidence="6 8" id="KW-0472">Membrane</keyword>
<gene>
    <name evidence="12" type="ORF">ENN51_02260</name>
</gene>
<accession>A0A7V0XEY9</accession>
<dbReference type="InterPro" id="IPR049142">
    <property type="entry name" value="MS_channel_1st"/>
</dbReference>
<dbReference type="AlphaFoldDB" id="A0A7V0XEY9"/>
<dbReference type="SUPFAM" id="SSF82861">
    <property type="entry name" value="Mechanosensitive channel protein MscS (YggB), transmembrane region"/>
    <property type="match status" value="1"/>
</dbReference>
<dbReference type="Gene3D" id="1.10.287.1260">
    <property type="match status" value="1"/>
</dbReference>
<keyword evidence="5 8" id="KW-1133">Transmembrane helix</keyword>
<dbReference type="Pfam" id="PF21082">
    <property type="entry name" value="MS_channel_3rd"/>
    <property type="match status" value="1"/>
</dbReference>
<evidence type="ECO:0000259" key="10">
    <source>
        <dbReference type="Pfam" id="PF21082"/>
    </source>
</evidence>
<sequence>MFYVLAGLAIAVSVAVAFIFRRVIFTWLRKRAARTRTRVDNVLIDATRGPFILWCICGGVYAASRIAILPLELTRATDKVLLVLLIASFTYAAAQAAIGFIRYSGASRGNAVAYVGLTQTTVRIAIIITGGLILLHALGISITPMITALGIGGLAVALALQNTLANTFAGIYITLSRHIRPGDYIRLETGAEGVVTDITWRATTIRTIRNNIIIVPNDRLAQAVVTNFHLKEQRHRLDIEIGVSYASDPEHIERVLVDESTRAIGEVENLLADPAPYVLFMPGFGDFSLGFTLVVHVNSYVDQFKVQHLLRKRIFARFREEGIEIPFPIRTVHLKPAPGTETKPLPPEPPATP</sequence>
<feature type="domain" description="Mechanosensitive ion channel MscS C-terminal" evidence="10">
    <location>
        <begin position="238"/>
        <end position="325"/>
    </location>
</feature>
<comment type="subcellular location">
    <subcellularLocation>
        <location evidence="1">Cell membrane</location>
        <topology evidence="1">Multi-pass membrane protein</topology>
    </subcellularLocation>
</comment>
<dbReference type="GO" id="GO:0005886">
    <property type="term" value="C:plasma membrane"/>
    <property type="evidence" value="ECO:0007669"/>
    <property type="project" value="UniProtKB-SubCell"/>
</dbReference>
<dbReference type="InterPro" id="IPR049278">
    <property type="entry name" value="MS_channel_C"/>
</dbReference>
<proteinExistence type="inferred from homology"/>
<dbReference type="EMBL" id="DSBX01000086">
    <property type="protein sequence ID" value="HDQ99095.1"/>
    <property type="molecule type" value="Genomic_DNA"/>
</dbReference>
<evidence type="ECO:0000256" key="5">
    <source>
        <dbReference type="ARBA" id="ARBA00022989"/>
    </source>
</evidence>
<dbReference type="PANTHER" id="PTHR30566">
    <property type="entry name" value="YNAI-RELATED MECHANOSENSITIVE ION CHANNEL"/>
    <property type="match status" value="1"/>
</dbReference>
<feature type="compositionally biased region" description="Pro residues" evidence="7">
    <location>
        <begin position="344"/>
        <end position="353"/>
    </location>
</feature>
<dbReference type="InterPro" id="IPR006685">
    <property type="entry name" value="MscS_channel_2nd"/>
</dbReference>
<dbReference type="Pfam" id="PF21088">
    <property type="entry name" value="MS_channel_1st"/>
    <property type="match status" value="1"/>
</dbReference>
<dbReference type="Gene3D" id="3.30.70.100">
    <property type="match status" value="1"/>
</dbReference>
<keyword evidence="3" id="KW-1003">Cell membrane</keyword>
<dbReference type="InterPro" id="IPR023408">
    <property type="entry name" value="MscS_beta-dom_sf"/>
</dbReference>
<evidence type="ECO:0000256" key="6">
    <source>
        <dbReference type="ARBA" id="ARBA00023136"/>
    </source>
</evidence>
<evidence type="ECO:0000256" key="1">
    <source>
        <dbReference type="ARBA" id="ARBA00004651"/>
    </source>
</evidence>
<evidence type="ECO:0000313" key="12">
    <source>
        <dbReference type="EMBL" id="HDQ99095.1"/>
    </source>
</evidence>
<dbReference type="PANTHER" id="PTHR30566:SF25">
    <property type="entry name" value="INNER MEMBRANE PROTEIN"/>
    <property type="match status" value="1"/>
</dbReference>
<evidence type="ECO:0000256" key="2">
    <source>
        <dbReference type="ARBA" id="ARBA00008017"/>
    </source>
</evidence>
<feature type="transmembrane region" description="Helical" evidence="8">
    <location>
        <begin position="6"/>
        <end position="28"/>
    </location>
</feature>
<reference evidence="12" key="1">
    <citation type="journal article" date="2020" name="mSystems">
        <title>Genome- and Community-Level Interaction Insights into Carbon Utilization and Element Cycling Functions of Hydrothermarchaeota in Hydrothermal Sediment.</title>
        <authorList>
            <person name="Zhou Z."/>
            <person name="Liu Y."/>
            <person name="Xu W."/>
            <person name="Pan J."/>
            <person name="Luo Z.H."/>
            <person name="Li M."/>
        </authorList>
    </citation>
    <scope>NUCLEOTIDE SEQUENCE [LARGE SCALE GENOMIC DNA]</scope>
    <source>
        <strain evidence="12">SpSt-1182</strain>
    </source>
</reference>
<evidence type="ECO:0000256" key="8">
    <source>
        <dbReference type="SAM" id="Phobius"/>
    </source>
</evidence>
<evidence type="ECO:0000256" key="7">
    <source>
        <dbReference type="SAM" id="MobiDB-lite"/>
    </source>
</evidence>
<feature type="transmembrane region" description="Helical" evidence="8">
    <location>
        <begin position="80"/>
        <end position="101"/>
    </location>
</feature>
<feature type="transmembrane region" description="Helical" evidence="8">
    <location>
        <begin position="122"/>
        <end position="142"/>
    </location>
</feature>
<name>A0A7V0XEY9_UNCW3</name>
<organism evidence="12">
    <name type="scientific">candidate division WOR-3 bacterium</name>
    <dbReference type="NCBI Taxonomy" id="2052148"/>
    <lineage>
        <taxon>Bacteria</taxon>
        <taxon>Bacteria division WOR-3</taxon>
    </lineage>
</organism>
<feature type="region of interest" description="Disordered" evidence="7">
    <location>
        <begin position="334"/>
        <end position="353"/>
    </location>
</feature>
<comment type="caution">
    <text evidence="12">The sequence shown here is derived from an EMBL/GenBank/DDBJ whole genome shotgun (WGS) entry which is preliminary data.</text>
</comment>
<feature type="transmembrane region" description="Helical" evidence="8">
    <location>
        <begin position="148"/>
        <end position="175"/>
    </location>
</feature>
<feature type="domain" description="Mechanosensitive ion channel MscS" evidence="9">
    <location>
        <begin position="162"/>
        <end position="229"/>
    </location>
</feature>
<protein>
    <submittedName>
        <fullName evidence="12">Mechanosensitive ion channel family protein</fullName>
    </submittedName>
</protein>
<dbReference type="InterPro" id="IPR011066">
    <property type="entry name" value="MscS_channel_C_sf"/>
</dbReference>
<evidence type="ECO:0000256" key="3">
    <source>
        <dbReference type="ARBA" id="ARBA00022475"/>
    </source>
</evidence>
<dbReference type="InterPro" id="IPR011014">
    <property type="entry name" value="MscS_channel_TM-2"/>
</dbReference>
<dbReference type="Gene3D" id="2.30.30.60">
    <property type="match status" value="1"/>
</dbReference>
<dbReference type="SUPFAM" id="SSF82689">
    <property type="entry name" value="Mechanosensitive channel protein MscS (YggB), C-terminal domain"/>
    <property type="match status" value="1"/>
</dbReference>
<dbReference type="Proteomes" id="UP000885672">
    <property type="component" value="Unassembled WGS sequence"/>
</dbReference>
<dbReference type="GO" id="GO:0055085">
    <property type="term" value="P:transmembrane transport"/>
    <property type="evidence" value="ECO:0007669"/>
    <property type="project" value="InterPro"/>
</dbReference>
<dbReference type="InterPro" id="IPR010920">
    <property type="entry name" value="LSM_dom_sf"/>
</dbReference>
<keyword evidence="4 8" id="KW-0812">Transmembrane</keyword>
<comment type="similarity">
    <text evidence="2">Belongs to the MscS (TC 1.A.23) family.</text>
</comment>
<evidence type="ECO:0000259" key="11">
    <source>
        <dbReference type="Pfam" id="PF21088"/>
    </source>
</evidence>
<evidence type="ECO:0000256" key="4">
    <source>
        <dbReference type="ARBA" id="ARBA00022692"/>
    </source>
</evidence>
<evidence type="ECO:0000259" key="9">
    <source>
        <dbReference type="Pfam" id="PF00924"/>
    </source>
</evidence>
<feature type="domain" description="Mechanosensitive ion channel transmembrane helices 2/3" evidence="11">
    <location>
        <begin position="121"/>
        <end position="161"/>
    </location>
</feature>
<dbReference type="Pfam" id="PF00924">
    <property type="entry name" value="MS_channel_2nd"/>
    <property type="match status" value="1"/>
</dbReference>
<dbReference type="SUPFAM" id="SSF50182">
    <property type="entry name" value="Sm-like ribonucleoproteins"/>
    <property type="match status" value="1"/>
</dbReference>
<feature type="transmembrane region" description="Helical" evidence="8">
    <location>
        <begin position="49"/>
        <end position="68"/>
    </location>
</feature>